<feature type="compositionally biased region" description="Low complexity" evidence="1">
    <location>
        <begin position="52"/>
        <end position="74"/>
    </location>
</feature>
<organism evidence="2 3">
    <name type="scientific">Rotaria magnacalcarata</name>
    <dbReference type="NCBI Taxonomy" id="392030"/>
    <lineage>
        <taxon>Eukaryota</taxon>
        <taxon>Metazoa</taxon>
        <taxon>Spiralia</taxon>
        <taxon>Gnathifera</taxon>
        <taxon>Rotifera</taxon>
        <taxon>Eurotatoria</taxon>
        <taxon>Bdelloidea</taxon>
        <taxon>Philodinida</taxon>
        <taxon>Philodinidae</taxon>
        <taxon>Rotaria</taxon>
    </lineage>
</organism>
<evidence type="ECO:0000313" key="3">
    <source>
        <dbReference type="Proteomes" id="UP000681967"/>
    </source>
</evidence>
<feature type="non-terminal residue" evidence="2">
    <location>
        <position position="1"/>
    </location>
</feature>
<evidence type="ECO:0000256" key="1">
    <source>
        <dbReference type="SAM" id="MobiDB-lite"/>
    </source>
</evidence>
<reference evidence="2" key="1">
    <citation type="submission" date="2021-02" db="EMBL/GenBank/DDBJ databases">
        <authorList>
            <person name="Nowell W R."/>
        </authorList>
    </citation>
    <scope>NUCLEOTIDE SEQUENCE</scope>
</reference>
<protein>
    <submittedName>
        <fullName evidence="2">Uncharacterized protein</fullName>
    </submittedName>
</protein>
<evidence type="ECO:0000313" key="2">
    <source>
        <dbReference type="EMBL" id="CAF5180150.1"/>
    </source>
</evidence>
<sequence>RAKYAARFYPVTKDSTVVKPDTPGLKRKTRHSENPPVESSVGWVFDSRGHPTGMTTTTTANTTTTTTTTTMTAAKQRSNTVSNNT</sequence>
<proteinExistence type="predicted"/>
<accession>A0A8S3HDA8</accession>
<feature type="compositionally biased region" description="Polar residues" evidence="1">
    <location>
        <begin position="75"/>
        <end position="85"/>
    </location>
</feature>
<comment type="caution">
    <text evidence="2">The sequence shown here is derived from an EMBL/GenBank/DDBJ whole genome shotgun (WGS) entry which is preliminary data.</text>
</comment>
<dbReference type="AlphaFoldDB" id="A0A8S3HDA8"/>
<gene>
    <name evidence="2" type="ORF">BYL167_LOCUS78836</name>
</gene>
<name>A0A8S3HDA8_9BILA</name>
<feature type="non-terminal residue" evidence="2">
    <location>
        <position position="85"/>
    </location>
</feature>
<dbReference type="EMBL" id="CAJOBH010290205">
    <property type="protein sequence ID" value="CAF5180150.1"/>
    <property type="molecule type" value="Genomic_DNA"/>
</dbReference>
<dbReference type="Proteomes" id="UP000681967">
    <property type="component" value="Unassembled WGS sequence"/>
</dbReference>
<feature type="region of interest" description="Disordered" evidence="1">
    <location>
        <begin position="15"/>
        <end position="85"/>
    </location>
</feature>